<dbReference type="InterPro" id="IPR035246">
    <property type="entry name" value="Spermidine_synt_N"/>
</dbReference>
<organism evidence="6 7">
    <name type="scientific">Loa loa</name>
    <name type="common">Eye worm</name>
    <name type="synonym">Filaria loa</name>
    <dbReference type="NCBI Taxonomy" id="7209"/>
    <lineage>
        <taxon>Eukaryota</taxon>
        <taxon>Metazoa</taxon>
        <taxon>Ecdysozoa</taxon>
        <taxon>Nematoda</taxon>
        <taxon>Chromadorea</taxon>
        <taxon>Rhabditida</taxon>
        <taxon>Spirurina</taxon>
        <taxon>Spiruromorpha</taxon>
        <taxon>Filarioidea</taxon>
        <taxon>Onchocercidae</taxon>
        <taxon>Loa</taxon>
    </lineage>
</organism>
<reference evidence="6" key="1">
    <citation type="submission" date="2012-04" db="EMBL/GenBank/DDBJ databases">
        <title>The Genome Sequence of Loa loa.</title>
        <authorList>
            <consortium name="The Broad Institute Genome Sequencing Platform"/>
            <consortium name="Broad Institute Genome Sequencing Center for Infectious Disease"/>
            <person name="Nutman T.B."/>
            <person name="Fink D.L."/>
            <person name="Russ C."/>
            <person name="Young S."/>
            <person name="Zeng Q."/>
            <person name="Gargeya S."/>
            <person name="Alvarado L."/>
            <person name="Berlin A."/>
            <person name="Chapman S.B."/>
            <person name="Chen Z."/>
            <person name="Freedman E."/>
            <person name="Gellesch M."/>
            <person name="Goldberg J."/>
            <person name="Griggs A."/>
            <person name="Gujja S."/>
            <person name="Heilman E.R."/>
            <person name="Heiman D."/>
            <person name="Howarth C."/>
            <person name="Mehta T."/>
            <person name="Neiman D."/>
            <person name="Pearson M."/>
            <person name="Roberts A."/>
            <person name="Saif S."/>
            <person name="Shea T."/>
            <person name="Shenoy N."/>
            <person name="Sisk P."/>
            <person name="Stolte C."/>
            <person name="Sykes S."/>
            <person name="White J."/>
            <person name="Yandava C."/>
            <person name="Haas B."/>
            <person name="Henn M.R."/>
            <person name="Nusbaum C."/>
            <person name="Birren B."/>
        </authorList>
    </citation>
    <scope>NUCLEOTIDE SEQUENCE [LARGE SCALE GENOMIC DNA]</scope>
</reference>
<dbReference type="AlphaFoldDB" id="A0A1I7VX10"/>
<dbReference type="NCBIfam" id="TIGR00417">
    <property type="entry name" value="speE"/>
    <property type="match status" value="1"/>
</dbReference>
<proteinExistence type="inferred from homology"/>
<accession>A0A1I7VX10</accession>
<evidence type="ECO:0000313" key="6">
    <source>
        <dbReference type="Proteomes" id="UP000095285"/>
    </source>
</evidence>
<evidence type="ECO:0000256" key="1">
    <source>
        <dbReference type="ARBA" id="ARBA00007867"/>
    </source>
</evidence>
<dbReference type="InterPro" id="IPR030373">
    <property type="entry name" value="PABS_CS"/>
</dbReference>
<dbReference type="STRING" id="7209.A0A1I7VX10"/>
<dbReference type="CDD" id="cd02440">
    <property type="entry name" value="AdoMet_MTases"/>
    <property type="match status" value="1"/>
</dbReference>
<evidence type="ECO:0000313" key="7">
    <source>
        <dbReference type="WBParaSite" id="EN70_7206"/>
    </source>
</evidence>
<keyword evidence="6" id="KW-1185">Reference proteome</keyword>
<dbReference type="FunFam" id="3.40.50.150:FF:000013">
    <property type="entry name" value="Spermidine synthase"/>
    <property type="match status" value="1"/>
</dbReference>
<protein>
    <submittedName>
        <fullName evidence="7">Spermidine synthase</fullName>
    </submittedName>
</protein>
<dbReference type="Proteomes" id="UP000095285">
    <property type="component" value="Unassembled WGS sequence"/>
</dbReference>
<dbReference type="WBParaSite" id="EN70_7206">
    <property type="protein sequence ID" value="EN70_7206"/>
    <property type="gene ID" value="EN70_7206"/>
</dbReference>
<evidence type="ECO:0000256" key="3">
    <source>
        <dbReference type="PROSITE-ProRule" id="PRU00354"/>
    </source>
</evidence>
<dbReference type="PANTHER" id="PTHR11558:SF11">
    <property type="entry name" value="SPERMIDINE SYNTHASE"/>
    <property type="match status" value="1"/>
</dbReference>
<dbReference type="GO" id="GO:0005829">
    <property type="term" value="C:cytosol"/>
    <property type="evidence" value="ECO:0007669"/>
    <property type="project" value="TreeGrafter"/>
</dbReference>
<dbReference type="GO" id="GO:0008295">
    <property type="term" value="P:spermidine biosynthetic process"/>
    <property type="evidence" value="ECO:0007669"/>
    <property type="project" value="TreeGrafter"/>
</dbReference>
<name>A0A1I7VX10_LOALO</name>
<keyword evidence="2 3" id="KW-0808">Transferase</keyword>
<dbReference type="NCBIfam" id="NF002010">
    <property type="entry name" value="PRK00811.1"/>
    <property type="match status" value="1"/>
</dbReference>
<dbReference type="InterPro" id="IPR037163">
    <property type="entry name" value="Spermidine_synt_N_sf"/>
</dbReference>
<dbReference type="InterPro" id="IPR029063">
    <property type="entry name" value="SAM-dependent_MTases_sf"/>
</dbReference>
<feature type="domain" description="PABS" evidence="5">
    <location>
        <begin position="6"/>
        <end position="267"/>
    </location>
</feature>
<dbReference type="Gene3D" id="2.30.140.10">
    <property type="entry name" value="Spermidine synthase, tetramerisation domain"/>
    <property type="match status" value="1"/>
</dbReference>
<dbReference type="eggNOG" id="KOG1562">
    <property type="taxonomic scope" value="Eukaryota"/>
</dbReference>
<dbReference type="Pfam" id="PF01564">
    <property type="entry name" value="Spermine_synth"/>
    <property type="match status" value="1"/>
</dbReference>
<dbReference type="PROSITE" id="PS01330">
    <property type="entry name" value="PABS_1"/>
    <property type="match status" value="1"/>
</dbReference>
<dbReference type="PANTHER" id="PTHR11558">
    <property type="entry name" value="SPERMIDINE/SPERMINE SYNTHASE"/>
    <property type="match status" value="1"/>
</dbReference>
<dbReference type="Gene3D" id="3.40.50.150">
    <property type="entry name" value="Vaccinia Virus protein VP39"/>
    <property type="match status" value="1"/>
</dbReference>
<dbReference type="InterPro" id="IPR030668">
    <property type="entry name" value="Spermi_synthase_euk"/>
</dbReference>
<evidence type="ECO:0000259" key="5">
    <source>
        <dbReference type="PROSITE" id="PS51006"/>
    </source>
</evidence>
<keyword evidence="3" id="KW-0620">Polyamine biosynthesis</keyword>
<reference evidence="7" key="2">
    <citation type="submission" date="2016-11" db="UniProtKB">
        <authorList>
            <consortium name="WormBaseParasite"/>
        </authorList>
    </citation>
    <scope>IDENTIFICATION</scope>
</reference>
<dbReference type="InterPro" id="IPR001045">
    <property type="entry name" value="Spermi_synthase"/>
</dbReference>
<comment type="similarity">
    <text evidence="1 4">Belongs to the spermidine/spermine synthase family.</text>
</comment>
<evidence type="ECO:0000256" key="2">
    <source>
        <dbReference type="ARBA" id="ARBA00022679"/>
    </source>
</evidence>
<sequence>MNAFRDGWFTEISPESVKNDNSGTKLATNKLDDLDSFHNHIWSGQAFSLKVDEVLAHERSKYQDILIFKSSTHGNVLVLDGVIQYTEHDEFAYQEMITHLAMFSHPLPRKVLVIGGGDGAVLREVLKHDCVESVTMCEIDETVINLSKKFLPQMSFVFSSPKLKLAIQDGFDFVKEHKEEFDVVITDSSDPIGPATKLFSETYYGLIKETLTERGVLSSQGECPWLDIKFIRNLVKHASALYPRVAYAVGFVPTYPSGQIGYLLCSKDENLDLTIPRKILSDSEIKRMDLKYYNSDIHRSAFILPQFIKEALYI</sequence>
<dbReference type="PIRSF" id="PIRSF000502">
    <property type="entry name" value="Spermidine_synth"/>
    <property type="match status" value="1"/>
</dbReference>
<dbReference type="SUPFAM" id="SSF53335">
    <property type="entry name" value="S-adenosyl-L-methionine-dependent methyltransferases"/>
    <property type="match status" value="1"/>
</dbReference>
<dbReference type="HAMAP" id="MF_00198">
    <property type="entry name" value="Spermidine_synth"/>
    <property type="match status" value="1"/>
</dbReference>
<dbReference type="Pfam" id="PF17284">
    <property type="entry name" value="Spermine_synt_N"/>
    <property type="match status" value="1"/>
</dbReference>
<dbReference type="GO" id="GO:0004766">
    <property type="term" value="F:spermidine synthase activity"/>
    <property type="evidence" value="ECO:0007669"/>
    <property type="project" value="TreeGrafter"/>
</dbReference>
<dbReference type="InterPro" id="IPR030374">
    <property type="entry name" value="PABS"/>
</dbReference>
<feature type="active site" description="Proton acceptor" evidence="3">
    <location>
        <position position="187"/>
    </location>
</feature>
<evidence type="ECO:0000256" key="4">
    <source>
        <dbReference type="RuleBase" id="RU003836"/>
    </source>
</evidence>
<dbReference type="PROSITE" id="PS51006">
    <property type="entry name" value="PABS_2"/>
    <property type="match status" value="1"/>
</dbReference>